<protein>
    <submittedName>
        <fullName evidence="1">Uncharacterized protein</fullName>
    </submittedName>
</protein>
<evidence type="ECO:0000313" key="1">
    <source>
        <dbReference type="EMBL" id="CAJ2653346.1"/>
    </source>
</evidence>
<gene>
    <name evidence="1" type="ORF">MILVUS5_LOCUS20711</name>
</gene>
<accession>A0ACB0KA12</accession>
<sequence length="240" mass="26645">MAPRRKQPRKSVGNTRMDAALDAMRQFGFEEKLVRETVEELLDVYEGMQGWPFIEEGSYKLLIETLLCAEDKDDARKDGVGETSSAATPATGITDVGSSGLLAHDSISRGSNDMDFASQTNDHLDSAQIGNLEVEADVMDTNVPTERGGDGESNHKTFGSNVENTIVKSSVIESSKTSDKLPHNGRRPYHGRITSDDTDTEMEDLIYFPLQKHAEKLIGKSVAPERRRRKSRWDERADNV</sequence>
<proteinExistence type="predicted"/>
<name>A0ACB0KA12_TRIPR</name>
<comment type="caution">
    <text evidence="1">The sequence shown here is derived from an EMBL/GenBank/DDBJ whole genome shotgun (WGS) entry which is preliminary data.</text>
</comment>
<evidence type="ECO:0000313" key="2">
    <source>
        <dbReference type="Proteomes" id="UP001177021"/>
    </source>
</evidence>
<dbReference type="EMBL" id="CASHSV030000206">
    <property type="protein sequence ID" value="CAJ2653346.1"/>
    <property type="molecule type" value="Genomic_DNA"/>
</dbReference>
<reference evidence="1" key="1">
    <citation type="submission" date="2023-10" db="EMBL/GenBank/DDBJ databases">
        <authorList>
            <person name="Rodriguez Cubillos JULIANA M."/>
            <person name="De Vega J."/>
        </authorList>
    </citation>
    <scope>NUCLEOTIDE SEQUENCE</scope>
</reference>
<keyword evidence="2" id="KW-1185">Reference proteome</keyword>
<organism evidence="1 2">
    <name type="scientific">Trifolium pratense</name>
    <name type="common">Red clover</name>
    <dbReference type="NCBI Taxonomy" id="57577"/>
    <lineage>
        <taxon>Eukaryota</taxon>
        <taxon>Viridiplantae</taxon>
        <taxon>Streptophyta</taxon>
        <taxon>Embryophyta</taxon>
        <taxon>Tracheophyta</taxon>
        <taxon>Spermatophyta</taxon>
        <taxon>Magnoliopsida</taxon>
        <taxon>eudicotyledons</taxon>
        <taxon>Gunneridae</taxon>
        <taxon>Pentapetalae</taxon>
        <taxon>rosids</taxon>
        <taxon>fabids</taxon>
        <taxon>Fabales</taxon>
        <taxon>Fabaceae</taxon>
        <taxon>Papilionoideae</taxon>
        <taxon>50 kb inversion clade</taxon>
        <taxon>NPAAA clade</taxon>
        <taxon>Hologalegina</taxon>
        <taxon>IRL clade</taxon>
        <taxon>Trifolieae</taxon>
        <taxon>Trifolium</taxon>
    </lineage>
</organism>
<dbReference type="Proteomes" id="UP001177021">
    <property type="component" value="Unassembled WGS sequence"/>
</dbReference>